<sequence length="111" mass="12148">MPVADGYCHHQHLVIIVQTKVLVASSGRLTDYWSPSFVEPETQGIKGKDTGQPCMNAAHSTRSLNAKYAGNLPMQRQIKHQKGGKRFQRERQILLGTGLIMVSGGSSISSQ</sequence>
<reference evidence="1" key="1">
    <citation type="submission" date="2009-05" db="EMBL/GenBank/DDBJ databases">
        <title>Oryza sativa Japonica Group genomic DNA, chromosome 6, BAC clone:KMK0024M20, cultivar:Khau Mac Kho.</title>
        <authorList>
            <person name="Matsumoto T."/>
            <person name="Wu J."/>
            <person name="Kanamori H."/>
        </authorList>
    </citation>
    <scope>NUCLEOTIDE SEQUENCE</scope>
</reference>
<organism evidence="1">
    <name type="scientific">Oryza sativa subsp. indica</name>
    <name type="common">Rice</name>
    <dbReference type="NCBI Taxonomy" id="39946"/>
    <lineage>
        <taxon>Eukaryota</taxon>
        <taxon>Viridiplantae</taxon>
        <taxon>Streptophyta</taxon>
        <taxon>Embryophyta</taxon>
        <taxon>Tracheophyta</taxon>
        <taxon>Spermatophyta</taxon>
        <taxon>Magnoliopsida</taxon>
        <taxon>Liliopsida</taxon>
        <taxon>Poales</taxon>
        <taxon>Poaceae</taxon>
        <taxon>BOP clade</taxon>
        <taxon>Oryzoideae</taxon>
        <taxon>Oryzeae</taxon>
        <taxon>Oryzinae</taxon>
        <taxon>Oryza</taxon>
        <taxon>Oryza sativa</taxon>
    </lineage>
</organism>
<dbReference type="EMBL" id="AP011452">
    <property type="protein sequence ID" value="BAX24653.1"/>
    <property type="molecule type" value="Genomic_DNA"/>
</dbReference>
<accession>A0A1V1H5A9</accession>
<dbReference type="AlphaFoldDB" id="A0A1V1H5A9"/>
<evidence type="ECO:0000313" key="1">
    <source>
        <dbReference type="EMBL" id="BAX24653.1"/>
    </source>
</evidence>
<name>A0A1V1H5A9_ORYSI</name>
<gene>
    <name evidence="1" type="primary">K0219D02.25</name>
</gene>
<proteinExistence type="predicted"/>
<protein>
    <submittedName>
        <fullName evidence="1">Uncharacterized protein</fullName>
    </submittedName>
</protein>